<sequence length="173" mass="18789">MKAFHLLTTASLLVPTSAQATVYLIRHGEKPSGGANGLSAQGQQRAQCLKNVFGPDSQYNIQYIMAETPKKDGSRERPLETVQPLAAELGLSVDTSCDRDDSDCVADTVYNYNGDGNILICWEHDALTDIAEALGDDNAPDYPDDSFDLIWTDPSPYKSIVSETSEECPGLDN</sequence>
<evidence type="ECO:0008006" key="4">
    <source>
        <dbReference type="Google" id="ProtNLM"/>
    </source>
</evidence>
<evidence type="ECO:0000313" key="2">
    <source>
        <dbReference type="EMBL" id="CAF9919584.1"/>
    </source>
</evidence>
<gene>
    <name evidence="2" type="ORF">GOMPHAMPRED_001859</name>
</gene>
<evidence type="ECO:0000313" key="3">
    <source>
        <dbReference type="Proteomes" id="UP000664169"/>
    </source>
</evidence>
<dbReference type="OrthoDB" id="425925at2759"/>
<protein>
    <recommendedName>
        <fullName evidence="4">Phosphoglycerate mutase family protein</fullName>
    </recommendedName>
</protein>
<dbReference type="EMBL" id="CAJPDQ010000014">
    <property type="protein sequence ID" value="CAF9919584.1"/>
    <property type="molecule type" value="Genomic_DNA"/>
</dbReference>
<dbReference type="AlphaFoldDB" id="A0A8H3IMY4"/>
<keyword evidence="3" id="KW-1185">Reference proteome</keyword>
<feature type="chain" id="PRO_5034819391" description="Phosphoglycerate mutase family protein" evidence="1">
    <location>
        <begin position="21"/>
        <end position="173"/>
    </location>
</feature>
<dbReference type="Gene3D" id="3.40.50.1240">
    <property type="entry name" value="Phosphoglycerate mutase-like"/>
    <property type="match status" value="1"/>
</dbReference>
<accession>A0A8H3IMY4</accession>
<proteinExistence type="predicted"/>
<dbReference type="Proteomes" id="UP000664169">
    <property type="component" value="Unassembled WGS sequence"/>
</dbReference>
<feature type="signal peptide" evidence="1">
    <location>
        <begin position="1"/>
        <end position="20"/>
    </location>
</feature>
<dbReference type="InterPro" id="IPR029033">
    <property type="entry name" value="His_PPase_superfam"/>
</dbReference>
<keyword evidence="1" id="KW-0732">Signal</keyword>
<comment type="caution">
    <text evidence="2">The sequence shown here is derived from an EMBL/GenBank/DDBJ whole genome shotgun (WGS) entry which is preliminary data.</text>
</comment>
<reference evidence="2" key="1">
    <citation type="submission" date="2021-03" db="EMBL/GenBank/DDBJ databases">
        <authorList>
            <person name="Tagirdzhanova G."/>
        </authorList>
    </citation>
    <scope>NUCLEOTIDE SEQUENCE</scope>
</reference>
<evidence type="ECO:0000256" key="1">
    <source>
        <dbReference type="SAM" id="SignalP"/>
    </source>
</evidence>
<organism evidence="2 3">
    <name type="scientific">Gomphillus americanus</name>
    <dbReference type="NCBI Taxonomy" id="1940652"/>
    <lineage>
        <taxon>Eukaryota</taxon>
        <taxon>Fungi</taxon>
        <taxon>Dikarya</taxon>
        <taxon>Ascomycota</taxon>
        <taxon>Pezizomycotina</taxon>
        <taxon>Lecanoromycetes</taxon>
        <taxon>OSLEUM clade</taxon>
        <taxon>Ostropomycetidae</taxon>
        <taxon>Ostropales</taxon>
        <taxon>Graphidaceae</taxon>
        <taxon>Gomphilloideae</taxon>
        <taxon>Gomphillus</taxon>
    </lineage>
</organism>
<name>A0A8H3IMY4_9LECA</name>